<proteinExistence type="inferred from homology"/>
<dbReference type="SMART" id="SM00220">
    <property type="entry name" value="S_TKc"/>
    <property type="match status" value="2"/>
</dbReference>
<evidence type="ECO:0000259" key="22">
    <source>
        <dbReference type="PROSITE" id="PS50011"/>
    </source>
</evidence>
<dbReference type="GO" id="GO:0005524">
    <property type="term" value="F:ATP binding"/>
    <property type="evidence" value="ECO:0007669"/>
    <property type="project" value="UniProtKB-UniRule"/>
</dbReference>
<evidence type="ECO:0000256" key="9">
    <source>
        <dbReference type="ARBA" id="ARBA00022692"/>
    </source>
</evidence>
<keyword evidence="24" id="KW-1185">Reference proteome</keyword>
<dbReference type="EMBL" id="CP144748">
    <property type="protein sequence ID" value="WVZ68419.1"/>
    <property type="molecule type" value="Genomic_DNA"/>
</dbReference>
<comment type="subcellular location">
    <subcellularLocation>
        <location evidence="1">Cell membrane</location>
        <topology evidence="1">Single-pass membrane protein</topology>
    </subcellularLocation>
    <subcellularLocation>
        <location evidence="2">Membrane</location>
        <topology evidence="2">Single-pass type I membrane protein</topology>
    </subcellularLocation>
</comment>
<evidence type="ECO:0000256" key="7">
    <source>
        <dbReference type="ARBA" id="ARBA00022614"/>
    </source>
</evidence>
<accession>A0AAQ3T9B0</accession>
<keyword evidence="12 19" id="KW-0547">Nucleotide-binding</keyword>
<dbReference type="InterPro" id="IPR000719">
    <property type="entry name" value="Prot_kinase_dom"/>
</dbReference>
<dbReference type="InterPro" id="IPR013210">
    <property type="entry name" value="LRR_N_plant-typ"/>
</dbReference>
<feature type="domain" description="Protein kinase" evidence="22">
    <location>
        <begin position="2051"/>
        <end position="2324"/>
    </location>
</feature>
<dbReference type="Gene3D" id="3.80.10.10">
    <property type="entry name" value="Ribonuclease Inhibitor"/>
    <property type="match status" value="7"/>
</dbReference>
<dbReference type="Proteomes" id="UP001341281">
    <property type="component" value="Chromosome 04"/>
</dbReference>
<feature type="transmembrane region" description="Helical" evidence="21">
    <location>
        <begin position="1049"/>
        <end position="1073"/>
    </location>
</feature>
<keyword evidence="7" id="KW-0433">Leucine-rich repeat</keyword>
<reference evidence="23 24" key="1">
    <citation type="submission" date="2024-02" db="EMBL/GenBank/DDBJ databases">
        <title>High-quality chromosome-scale genome assembly of Pensacola bahiagrass (Paspalum notatum Flugge var. saurae).</title>
        <authorList>
            <person name="Vega J.M."/>
            <person name="Podio M."/>
            <person name="Orjuela J."/>
            <person name="Siena L.A."/>
            <person name="Pessino S.C."/>
            <person name="Combes M.C."/>
            <person name="Mariac C."/>
            <person name="Albertini E."/>
            <person name="Pupilli F."/>
            <person name="Ortiz J.P.A."/>
            <person name="Leblanc O."/>
        </authorList>
    </citation>
    <scope>NUCLEOTIDE SEQUENCE [LARGE SCALE GENOMIC DNA]</scope>
    <source>
        <strain evidence="23">R1</strain>
        <tissue evidence="23">Leaf</tissue>
    </source>
</reference>
<feature type="compositionally biased region" description="Basic and acidic residues" evidence="20">
    <location>
        <begin position="2370"/>
        <end position="2384"/>
    </location>
</feature>
<evidence type="ECO:0000256" key="12">
    <source>
        <dbReference type="ARBA" id="ARBA00022741"/>
    </source>
</evidence>
<keyword evidence="9 21" id="KW-0812">Transmembrane</keyword>
<dbReference type="SUPFAM" id="SSF52058">
    <property type="entry name" value="L domain-like"/>
    <property type="match status" value="3"/>
</dbReference>
<feature type="transmembrane region" description="Helical" evidence="21">
    <location>
        <begin position="2004"/>
        <end position="2023"/>
    </location>
</feature>
<evidence type="ECO:0000256" key="18">
    <source>
        <dbReference type="ARBA" id="ARBA00023180"/>
    </source>
</evidence>
<keyword evidence="16 21" id="KW-0472">Membrane</keyword>
<dbReference type="Gene3D" id="1.10.510.10">
    <property type="entry name" value="Transferase(Phosphotransferase) domain 1"/>
    <property type="match status" value="2"/>
</dbReference>
<protein>
    <recommendedName>
        <fullName evidence="4">non-specific serine/threonine protein kinase</fullName>
        <ecNumber evidence="4">2.7.11.1</ecNumber>
    </recommendedName>
</protein>
<dbReference type="Gene3D" id="3.30.200.20">
    <property type="entry name" value="Phosphorylase Kinase, domain 1"/>
    <property type="match status" value="2"/>
</dbReference>
<dbReference type="InterPro" id="IPR032675">
    <property type="entry name" value="LRR_dom_sf"/>
</dbReference>
<dbReference type="EC" id="2.7.11.1" evidence="4"/>
<feature type="binding site" evidence="19">
    <location>
        <position position="2079"/>
    </location>
    <ligand>
        <name>ATP</name>
        <dbReference type="ChEBI" id="CHEBI:30616"/>
    </ligand>
</feature>
<organism evidence="23 24">
    <name type="scientific">Paspalum notatum var. saurae</name>
    <dbReference type="NCBI Taxonomy" id="547442"/>
    <lineage>
        <taxon>Eukaryota</taxon>
        <taxon>Viridiplantae</taxon>
        <taxon>Streptophyta</taxon>
        <taxon>Embryophyta</taxon>
        <taxon>Tracheophyta</taxon>
        <taxon>Spermatophyta</taxon>
        <taxon>Magnoliopsida</taxon>
        <taxon>Liliopsida</taxon>
        <taxon>Poales</taxon>
        <taxon>Poaceae</taxon>
        <taxon>PACMAD clade</taxon>
        <taxon>Panicoideae</taxon>
        <taxon>Andropogonodae</taxon>
        <taxon>Paspaleae</taxon>
        <taxon>Paspalinae</taxon>
        <taxon>Paspalum</taxon>
    </lineage>
</organism>
<dbReference type="PROSITE" id="PS00108">
    <property type="entry name" value="PROTEIN_KINASE_ST"/>
    <property type="match status" value="2"/>
</dbReference>
<evidence type="ECO:0000256" key="10">
    <source>
        <dbReference type="ARBA" id="ARBA00022729"/>
    </source>
</evidence>
<dbReference type="FunFam" id="3.80.10.10:FF:000041">
    <property type="entry name" value="LRR receptor-like serine/threonine-protein kinase ERECTA"/>
    <property type="match status" value="2"/>
</dbReference>
<evidence type="ECO:0000256" key="5">
    <source>
        <dbReference type="ARBA" id="ARBA00022475"/>
    </source>
</evidence>
<dbReference type="PANTHER" id="PTHR45974">
    <property type="entry name" value="RECEPTOR-LIKE PROTEIN 55"/>
    <property type="match status" value="1"/>
</dbReference>
<evidence type="ECO:0000256" key="13">
    <source>
        <dbReference type="ARBA" id="ARBA00022777"/>
    </source>
</evidence>
<keyword evidence="6" id="KW-0723">Serine/threonine-protein kinase</keyword>
<keyword evidence="17" id="KW-0675">Receptor</keyword>
<dbReference type="PROSITE" id="PS00107">
    <property type="entry name" value="PROTEIN_KINASE_ATP"/>
    <property type="match status" value="2"/>
</dbReference>
<keyword evidence="11" id="KW-0677">Repeat</keyword>
<dbReference type="SUPFAM" id="SSF56112">
    <property type="entry name" value="Protein kinase-like (PK-like)"/>
    <property type="match status" value="2"/>
</dbReference>
<evidence type="ECO:0000256" key="2">
    <source>
        <dbReference type="ARBA" id="ARBA00004479"/>
    </source>
</evidence>
<evidence type="ECO:0000256" key="11">
    <source>
        <dbReference type="ARBA" id="ARBA00022737"/>
    </source>
</evidence>
<dbReference type="Pfam" id="PF07714">
    <property type="entry name" value="PK_Tyr_Ser-Thr"/>
    <property type="match status" value="2"/>
</dbReference>
<dbReference type="FunFam" id="3.30.200.20:FF:000328">
    <property type="entry name" value="Leucine-rich repeat protein kinase family protein"/>
    <property type="match status" value="2"/>
</dbReference>
<name>A0AAQ3T9B0_PASNO</name>
<dbReference type="PROSITE" id="PS50011">
    <property type="entry name" value="PROTEIN_KINASE_DOM"/>
    <property type="match status" value="2"/>
</dbReference>
<dbReference type="FunFam" id="3.80.10.10:FF:000830">
    <property type="entry name" value="Predicted protein"/>
    <property type="match status" value="2"/>
</dbReference>
<dbReference type="FunFam" id="3.80.10.10:FF:000363">
    <property type="entry name" value="Leucine-rich repeat family protein"/>
    <property type="match status" value="2"/>
</dbReference>
<keyword evidence="14 19" id="KW-0067">ATP-binding</keyword>
<evidence type="ECO:0000256" key="19">
    <source>
        <dbReference type="PROSITE-ProRule" id="PRU10141"/>
    </source>
</evidence>
<dbReference type="PANTHER" id="PTHR45974:SF207">
    <property type="entry name" value="LEUCINE-RICH REPEAT PROTEIN KINASE FAMILY PROTEIN"/>
    <property type="match status" value="1"/>
</dbReference>
<keyword evidence="18" id="KW-0325">Glycoprotein</keyword>
<keyword evidence="5" id="KW-1003">Cell membrane</keyword>
<comment type="similarity">
    <text evidence="3">Belongs to the protein kinase superfamily. Ser/Thr protein kinase family.</text>
</comment>
<evidence type="ECO:0000256" key="1">
    <source>
        <dbReference type="ARBA" id="ARBA00004162"/>
    </source>
</evidence>
<sequence>MATRDRTLANSEPPAQQFLPHITLECEPQKCKTQWQLAMQRLLLLSLLLVGLRPSSSQTNSQDVAVLQALMKNWENVPQNWTGPTDPCTSWDGISCSNGRVTEVEKQYNSLLKLHVRRKLPSMNLKGTLSNAIDQLTALTYLDLSNNPNLGGPLTPNIGNLKQLTTLNLQGCSFSGNIPKEIGNLSQLTFLALNSNNFTGGIPPTLGQLSNLFLLDLTANQLSGEIPVSTSSTAGLDQLVGTKHFHFGENQLTGPISESLFNGNMTLIHNNKFTGPIPKSLGLVQTLQIILLDDNQFSGPVPKNIGNLRNLTGLNLASNLLNGTVPDLSNAAQLNYVDLSNNKFASSPAPGWFSTLTSLNTLNMDNNGLTGTIPSALFSFPQLQQVSLAKNSFSGTLDMRSNISLLLRVVNLTNNQITDASVDPGYNISLILTGNPICLHNESTSFCKVKQEQQAPSTNQSSNPMASGSSACTTSFQGSMEEERRHLVAAAAASSISYLSHCIDFSKDSHQSCFALRPSSEGHGAVAMRRLLLLFLILVGLRPSFSQTNSQDVAALQALMNNWKNEPQSWTVSTDPCNSWDGISCSNGRVTQLDLSNNLNLGGPLTPSIGNLKQLTTLILLGCSFTGSIPKEIGNLSQLTFLALNSNNFTGGIPPTIGLLSNLNWLDMSANQLSGQIPVSPGLNQLVNAGHFHFSENQLTGPMSENLFNANMKLIHAIFDNNNFTGPIPASLGQVASLQIIRLDHNKFRGPVPNSIGNLSNLMELSLANNLLNGTVPDLTSLTQLNYVDLSNNNFASSPAPRWFSTLTSVNTIFMDNDDLNGTIPSALFSLPNLQQVSLARNAFSGTLDMSGNIGSQLRAVNLTNNAIVETDVTSYNYSLILAGNPACSANVSWCTLMKKQQAPYATNLGPCAAISCPIDQSASPITSQNCACTDPFQGLMIFRAPGFSDVTSPTLFQLLESTLVQNLSLAPGSVALSNVVFSPGDPLTFTLKIFPISGTSFNRSEVIRISTALVNQIYDAPTKFGPYSFIASPYFLGSSNKKSSMGKAAIIGITIAGSVLILGLILVAIYALRQKRIAKEAVERTTNPFASWGAGGADNGEAPQLKGARYFSFEELKKCTNNFSETHEIGSGGYGKVYKGTLANGQIAAIKRAQQGSMQGAAEFKNEIELLSRVHHKNLVSLVGFCYEQGEQLLVYEYIPYGTLRENLMGKGVNLDWKNRLRVAIGSAKGLAYLHELADPPIIHRDIKSTNILLDESLNAKVADFGLSKLVSDTQKGHVSTQVKGTLGYLDPEYYMTQQLSEKSDVYSFGVVLLELITAKQPIEKGRYIVREIRTAIDQYDQEYYGLKDMIDQKIRDSAKSIGFRRFVQLAMECVEESAVDRPTMNEVVKELEIIIQNEGAQLLNSASLSAQQFGNAKSRDPYAEHLPMNDENSSNTFDYNSSLMSGWQNFPSNWRASNDPCGGQWDGIMCTNARVTSMRLSSINLQGILGNSIGQLSELVYLDLSSNRGLSGPLPSSIGNLRQLTTLILAGCSLTGGIPQELGNLVQLSFLALNSNSFTGRIPASVGLLNNLFWLDLADNQLSGSIPISSNNSPGLDLLTHTQHLLFDNNQLSGSIPPELGSITTLQILRLDNNKFTGALPTNISNLVNLNGLNFADNQLRGTIPDLSTLTKLNVLDLSNNSFDPSAIPTWLLTLKALTSVAIASGGLHGQIPDEIFTLPGLQQVILSNNDFSGTLNMTGNISKELQQVNLLNNRIVAAKITQSYNRTLVLVGNPVCLDPDFSSSPFCSVQQDSIIPYTTSVTHCGSTSCSSDQSLNPANCGCGYPYTDLGNNEHFQQLETSLWTELGLHPGSVFLSDVRLNSDAYLQVQVRMFPLTGTSFNLSEITRIGFALSNQTYKPPQGFGPYYFVADPYVHFTGAADSGKTQVSTGAVAGIAVACGLVLFAISSAAIFSVLQKRRTRESSGQTNPFGEVLKNTIDNCIDLKLLNISLRRNTLNYQNVFAMVASFKVLCLYASWGIAKKDSGGAPQLKGARFFSFDELKNCTNNFAENNEIGSGGYGKVYKAILADGTRVAIKRAEYGSKQGAVEFKNEIELLSRVHHKNLVSLIGFCYEQGEQMLVYEYVSNGTLRHNLQARGIYLDWKKRLRIALGSARGLTYLHELANPPIIHRDVKSTNILLDENFKAKVADFGLSKLVTDTEKGHVSTQVKGTLGYLDPEYYMTQQLSEKSDVYSFGVVMLEILSGRLPISKGRYIVREFRMAINPNDHDYYGLQGIVDPAIHDAAHTAGFRRFVQLAMECVDESASRRPTMNSVVKEIEAMLHSEGLSSGSSSTVEFEHAGTSSTSHLYSEPVVTVPSSSSSSSSIAEETRHSELQHSEPNA</sequence>
<feature type="region of interest" description="Disordered" evidence="20">
    <location>
        <begin position="2328"/>
        <end position="2384"/>
    </location>
</feature>
<dbReference type="SMART" id="SM00369">
    <property type="entry name" value="LRR_TYP"/>
    <property type="match status" value="9"/>
</dbReference>
<evidence type="ECO:0000256" key="4">
    <source>
        <dbReference type="ARBA" id="ARBA00012513"/>
    </source>
</evidence>
<evidence type="ECO:0000256" key="16">
    <source>
        <dbReference type="ARBA" id="ARBA00023136"/>
    </source>
</evidence>
<keyword evidence="8" id="KW-0808">Transferase</keyword>
<dbReference type="InterPro" id="IPR001611">
    <property type="entry name" value="Leu-rich_rpt"/>
</dbReference>
<evidence type="ECO:0000313" key="24">
    <source>
        <dbReference type="Proteomes" id="UP001341281"/>
    </source>
</evidence>
<evidence type="ECO:0000256" key="6">
    <source>
        <dbReference type="ARBA" id="ARBA00022527"/>
    </source>
</evidence>
<evidence type="ECO:0000256" key="3">
    <source>
        <dbReference type="ARBA" id="ARBA00008684"/>
    </source>
</evidence>
<dbReference type="GO" id="GO:0004674">
    <property type="term" value="F:protein serine/threonine kinase activity"/>
    <property type="evidence" value="ECO:0007669"/>
    <property type="project" value="UniProtKB-KW"/>
</dbReference>
<feature type="region of interest" description="Disordered" evidence="20">
    <location>
        <begin position="450"/>
        <end position="475"/>
    </location>
</feature>
<gene>
    <name evidence="23" type="ORF">U9M48_017357</name>
</gene>
<dbReference type="InterPro" id="IPR008271">
    <property type="entry name" value="Ser/Thr_kinase_AS"/>
</dbReference>
<keyword evidence="10" id="KW-0732">Signal</keyword>
<dbReference type="CDD" id="cd14066">
    <property type="entry name" value="STKc_IRAK"/>
    <property type="match status" value="2"/>
</dbReference>
<dbReference type="Pfam" id="PF08263">
    <property type="entry name" value="LRRNT_2"/>
    <property type="match status" value="3"/>
</dbReference>
<dbReference type="InterPro" id="IPR017441">
    <property type="entry name" value="Protein_kinase_ATP_BS"/>
</dbReference>
<evidence type="ECO:0000256" key="17">
    <source>
        <dbReference type="ARBA" id="ARBA00023170"/>
    </source>
</evidence>
<dbReference type="InterPro" id="IPR001245">
    <property type="entry name" value="Ser-Thr/Tyr_kinase_cat_dom"/>
</dbReference>
<feature type="binding site" evidence="19">
    <location>
        <position position="1152"/>
    </location>
    <ligand>
        <name>ATP</name>
        <dbReference type="ChEBI" id="CHEBI:30616"/>
    </ligand>
</feature>
<dbReference type="InterPro" id="IPR011009">
    <property type="entry name" value="Kinase-like_dom_sf"/>
</dbReference>
<dbReference type="GO" id="GO:0005886">
    <property type="term" value="C:plasma membrane"/>
    <property type="evidence" value="ECO:0007669"/>
    <property type="project" value="UniProtKB-SubCell"/>
</dbReference>
<evidence type="ECO:0000256" key="21">
    <source>
        <dbReference type="SAM" id="Phobius"/>
    </source>
</evidence>
<feature type="transmembrane region" description="Helical" evidence="21">
    <location>
        <begin position="1934"/>
        <end position="1958"/>
    </location>
</feature>
<dbReference type="FunFam" id="1.10.510.10:FF:000453">
    <property type="entry name" value="LRR receptor-like serine/threonine-protein kinase HSL2"/>
    <property type="match status" value="2"/>
</dbReference>
<dbReference type="InterPro" id="IPR003591">
    <property type="entry name" value="Leu-rich_rpt_typical-subtyp"/>
</dbReference>
<evidence type="ECO:0000256" key="15">
    <source>
        <dbReference type="ARBA" id="ARBA00022989"/>
    </source>
</evidence>
<dbReference type="Pfam" id="PF00560">
    <property type="entry name" value="LRR_1"/>
    <property type="match status" value="5"/>
</dbReference>
<feature type="domain" description="Protein kinase" evidence="22">
    <location>
        <begin position="1124"/>
        <end position="1396"/>
    </location>
</feature>
<dbReference type="Pfam" id="PF13855">
    <property type="entry name" value="LRR_8"/>
    <property type="match status" value="1"/>
</dbReference>
<evidence type="ECO:0000256" key="8">
    <source>
        <dbReference type="ARBA" id="ARBA00022679"/>
    </source>
</evidence>
<evidence type="ECO:0000256" key="14">
    <source>
        <dbReference type="ARBA" id="ARBA00022840"/>
    </source>
</evidence>
<evidence type="ECO:0000256" key="20">
    <source>
        <dbReference type="SAM" id="MobiDB-lite"/>
    </source>
</evidence>
<keyword evidence="13" id="KW-0418">Kinase</keyword>
<keyword evidence="15 21" id="KW-1133">Transmembrane helix</keyword>
<evidence type="ECO:0000313" key="23">
    <source>
        <dbReference type="EMBL" id="WVZ68419.1"/>
    </source>
</evidence>